<dbReference type="EMBL" id="JAOCQI010000001">
    <property type="protein sequence ID" value="MCT7310090.1"/>
    <property type="molecule type" value="Genomic_DNA"/>
</dbReference>
<feature type="transmembrane region" description="Helical" evidence="1">
    <location>
        <begin position="184"/>
        <end position="204"/>
    </location>
</feature>
<proteinExistence type="predicted"/>
<organism evidence="2 3">
    <name type="scientific">Ralstonia mojiangensis</name>
    <dbReference type="NCBI Taxonomy" id="2953895"/>
    <lineage>
        <taxon>Bacteria</taxon>
        <taxon>Pseudomonadati</taxon>
        <taxon>Pseudomonadota</taxon>
        <taxon>Betaproteobacteria</taxon>
        <taxon>Burkholderiales</taxon>
        <taxon>Burkholderiaceae</taxon>
        <taxon>Ralstonia</taxon>
    </lineage>
</organism>
<accession>A0ABT2L3V5</accession>
<keyword evidence="3" id="KW-1185">Reference proteome</keyword>
<dbReference type="Proteomes" id="UP001164420">
    <property type="component" value="Unassembled WGS sequence"/>
</dbReference>
<sequence length="333" mass="37872">MAERKYQFKKPQDPDQHLEAIYEELSLSPDDRNYRRAGTLKDQIAALLEHARDAEWRRKDEKEDTDRRESWALRALALLALVFVLNGMWNSGDWEWLSNHRFPIQLWGILFSAIFIGVSIERSSFFKILWSFGFTKLIASIAVSALVVFCTGKASSLINGVFPVDASAVPFTRTIVSGLLAFQYSYPVLILVGFFGILHALVAFDWISSILSGKERHDGPPFESLLFLILSLVLLFFTTRWVNKDFTEDTWPAKIYRLSHMLDFNSNYECANIKKGLSVVFLGPDHTHVLVDLGNPQTEDLESFVSGTLSKQVALPQQYFVVPCEQRIVQKAG</sequence>
<reference evidence="2 3" key="1">
    <citation type="journal article" date="2023" name="Front. Microbiol.">
        <title>Ralstonia chuxiongensis sp. nov., Ralstonia mojiangensis sp. nov., and Ralstonia soli sp. nov., isolated from tobacco fields, are three novel species in the family Burkholderiaceae.</title>
        <authorList>
            <person name="Lu C.H."/>
            <person name="Zhang Y.Y."/>
            <person name="Jiang N."/>
            <person name="Chen W."/>
            <person name="Shao X."/>
            <person name="Zhao Z.M."/>
            <person name="Lu W.L."/>
            <person name="Hu X."/>
            <person name="Xi Y.X."/>
            <person name="Zou S.Y."/>
            <person name="Wei Q.J."/>
            <person name="Lin Z.L."/>
            <person name="Gong L."/>
            <person name="Gai X.T."/>
            <person name="Zhang L.Q."/>
            <person name="Li J.Y."/>
            <person name="Jin Y."/>
            <person name="Xia Z.Y."/>
        </authorList>
    </citation>
    <scope>NUCLEOTIDE SEQUENCE [LARGE SCALE GENOMIC DNA]</scope>
    <source>
        <strain evidence="2 3">22TCJT01-1</strain>
    </source>
</reference>
<feature type="transmembrane region" description="Helical" evidence="1">
    <location>
        <begin position="104"/>
        <end position="121"/>
    </location>
</feature>
<keyword evidence="1" id="KW-1133">Transmembrane helix</keyword>
<name>A0ABT2L3V5_9RALS</name>
<feature type="transmembrane region" description="Helical" evidence="1">
    <location>
        <begin position="128"/>
        <end position="149"/>
    </location>
</feature>
<evidence type="ECO:0000256" key="1">
    <source>
        <dbReference type="SAM" id="Phobius"/>
    </source>
</evidence>
<protein>
    <submittedName>
        <fullName evidence="2">Uncharacterized protein</fullName>
    </submittedName>
</protein>
<feature type="transmembrane region" description="Helical" evidence="1">
    <location>
        <begin position="225"/>
        <end position="242"/>
    </location>
</feature>
<keyword evidence="1" id="KW-0812">Transmembrane</keyword>
<keyword evidence="1" id="KW-0472">Membrane</keyword>
<evidence type="ECO:0000313" key="2">
    <source>
        <dbReference type="EMBL" id="MCT7310090.1"/>
    </source>
</evidence>
<feature type="transmembrane region" description="Helical" evidence="1">
    <location>
        <begin position="71"/>
        <end position="89"/>
    </location>
</feature>
<dbReference type="RefSeq" id="WP_260784684.1">
    <property type="nucleotide sequence ID" value="NZ_JAOCQI010000001.1"/>
</dbReference>
<evidence type="ECO:0000313" key="3">
    <source>
        <dbReference type="Proteomes" id="UP001164420"/>
    </source>
</evidence>
<gene>
    <name evidence="2" type="ORF">N5J06_03985</name>
</gene>
<comment type="caution">
    <text evidence="2">The sequence shown here is derived from an EMBL/GenBank/DDBJ whole genome shotgun (WGS) entry which is preliminary data.</text>
</comment>